<dbReference type="PANTHER" id="PTHR13887">
    <property type="entry name" value="GLUTATHIONE S-TRANSFERASE KAPPA"/>
    <property type="match status" value="1"/>
</dbReference>
<evidence type="ECO:0000256" key="1">
    <source>
        <dbReference type="ARBA" id="ARBA00005791"/>
    </source>
</evidence>
<gene>
    <name evidence="9" type="ORF">GCM10025778_10020</name>
</gene>
<dbReference type="Gene3D" id="3.40.30.10">
    <property type="entry name" value="Glutaredoxin"/>
    <property type="match status" value="1"/>
</dbReference>
<dbReference type="Proteomes" id="UP001501257">
    <property type="component" value="Unassembled WGS sequence"/>
</dbReference>
<protein>
    <submittedName>
        <fullName evidence="9">Thioredoxin domain-containing protein</fullName>
    </submittedName>
</protein>
<feature type="transmembrane region" description="Helical" evidence="7">
    <location>
        <begin position="25"/>
        <end position="45"/>
    </location>
</feature>
<evidence type="ECO:0000256" key="4">
    <source>
        <dbReference type="ARBA" id="ARBA00023157"/>
    </source>
</evidence>
<dbReference type="PROSITE" id="PS51352">
    <property type="entry name" value="THIOREDOXIN_2"/>
    <property type="match status" value="1"/>
</dbReference>
<keyword evidence="4" id="KW-1015">Disulfide bond</keyword>
<evidence type="ECO:0000259" key="8">
    <source>
        <dbReference type="PROSITE" id="PS51352"/>
    </source>
</evidence>
<keyword evidence="7" id="KW-0812">Transmembrane</keyword>
<dbReference type="InterPro" id="IPR013766">
    <property type="entry name" value="Thioredoxin_domain"/>
</dbReference>
<comment type="caution">
    <text evidence="9">The sequence shown here is derived from an EMBL/GenBank/DDBJ whole genome shotgun (WGS) entry which is preliminary data.</text>
</comment>
<keyword evidence="7" id="KW-1133">Transmembrane helix</keyword>
<keyword evidence="3" id="KW-0560">Oxidoreductase</keyword>
<dbReference type="EMBL" id="BAABLK010000022">
    <property type="protein sequence ID" value="GAA5226469.1"/>
    <property type="molecule type" value="Genomic_DNA"/>
</dbReference>
<sequence length="275" mass="29329">MEEHSENNAKGAPTGQTKARNKIPWLWIIPIPVALVIGLLIGAQLPDSDLTPAAASPSQTAPPAQAPNETGAEESSPAAANPDESAPEVPDMARLDADDPTAVGEVDAPVVMVTYSDLQCPFCAKWTDGTLPELMDKYVDTGQLRIEWRDLDLFGDTSKTAALAAQAAAMQDGYAAFQSRMAQGGKIAKESAYTDDSLKDIAKELGMDPEKFITDMDSSQAKDAVQRNIDEAMSLAVMSTPSFLINQTPFVGAQPTENFIKAIDAELEKTEGEAK</sequence>
<keyword evidence="7" id="KW-0472">Membrane</keyword>
<keyword evidence="5" id="KW-0676">Redox-active center</keyword>
<evidence type="ECO:0000313" key="10">
    <source>
        <dbReference type="Proteomes" id="UP001501257"/>
    </source>
</evidence>
<evidence type="ECO:0000313" key="9">
    <source>
        <dbReference type="EMBL" id="GAA5226469.1"/>
    </source>
</evidence>
<name>A0ABP9THS1_9MICC</name>
<dbReference type="RefSeq" id="WP_210099542.1">
    <property type="nucleotide sequence ID" value="NZ_BAABLK010000022.1"/>
</dbReference>
<evidence type="ECO:0000256" key="7">
    <source>
        <dbReference type="SAM" id="Phobius"/>
    </source>
</evidence>
<feature type="domain" description="Thioredoxin" evidence="8">
    <location>
        <begin position="55"/>
        <end position="268"/>
    </location>
</feature>
<reference evidence="10" key="1">
    <citation type="journal article" date="2019" name="Int. J. Syst. Evol. Microbiol.">
        <title>The Global Catalogue of Microorganisms (GCM) 10K type strain sequencing project: providing services to taxonomists for standard genome sequencing and annotation.</title>
        <authorList>
            <consortium name="The Broad Institute Genomics Platform"/>
            <consortium name="The Broad Institute Genome Sequencing Center for Infectious Disease"/>
            <person name="Wu L."/>
            <person name="Ma J."/>
        </authorList>
    </citation>
    <scope>NUCLEOTIDE SEQUENCE [LARGE SCALE GENOMIC DNA]</scope>
    <source>
        <strain evidence="10">JCM 18952</strain>
    </source>
</reference>
<evidence type="ECO:0000256" key="5">
    <source>
        <dbReference type="ARBA" id="ARBA00023284"/>
    </source>
</evidence>
<organism evidence="9 10">
    <name type="scientific">Paeniglutamicibacter antarcticus</name>
    <dbReference type="NCBI Taxonomy" id="494023"/>
    <lineage>
        <taxon>Bacteria</taxon>
        <taxon>Bacillati</taxon>
        <taxon>Actinomycetota</taxon>
        <taxon>Actinomycetes</taxon>
        <taxon>Micrococcales</taxon>
        <taxon>Micrococcaceae</taxon>
        <taxon>Paeniglutamicibacter</taxon>
    </lineage>
</organism>
<dbReference type="SUPFAM" id="SSF52833">
    <property type="entry name" value="Thioredoxin-like"/>
    <property type="match status" value="1"/>
</dbReference>
<evidence type="ECO:0000256" key="6">
    <source>
        <dbReference type="SAM" id="MobiDB-lite"/>
    </source>
</evidence>
<accession>A0ABP9THS1</accession>
<keyword evidence="10" id="KW-1185">Reference proteome</keyword>
<feature type="region of interest" description="Disordered" evidence="6">
    <location>
        <begin position="51"/>
        <end position="95"/>
    </location>
</feature>
<evidence type="ECO:0000256" key="3">
    <source>
        <dbReference type="ARBA" id="ARBA00023002"/>
    </source>
</evidence>
<evidence type="ECO:0000256" key="2">
    <source>
        <dbReference type="ARBA" id="ARBA00022729"/>
    </source>
</evidence>
<dbReference type="Pfam" id="PF13462">
    <property type="entry name" value="Thioredoxin_4"/>
    <property type="match status" value="1"/>
</dbReference>
<dbReference type="InterPro" id="IPR036249">
    <property type="entry name" value="Thioredoxin-like_sf"/>
</dbReference>
<comment type="similarity">
    <text evidence="1">Belongs to the thioredoxin family. DsbA subfamily.</text>
</comment>
<dbReference type="InterPro" id="IPR012336">
    <property type="entry name" value="Thioredoxin-like_fold"/>
</dbReference>
<feature type="compositionally biased region" description="Low complexity" evidence="6">
    <location>
        <begin position="51"/>
        <end position="67"/>
    </location>
</feature>
<keyword evidence="2" id="KW-0732">Signal</keyword>
<dbReference type="PANTHER" id="PTHR13887:SF14">
    <property type="entry name" value="DISULFIDE BOND FORMATION PROTEIN D"/>
    <property type="match status" value="1"/>
</dbReference>
<proteinExistence type="inferred from homology"/>